<dbReference type="Proteomes" id="UP001161580">
    <property type="component" value="Unassembled WGS sequence"/>
</dbReference>
<evidence type="ECO:0000313" key="3">
    <source>
        <dbReference type="Proteomes" id="UP001161580"/>
    </source>
</evidence>
<organism evidence="2 3">
    <name type="scientific">Ferirhizobium litorale</name>
    <dbReference type="NCBI Taxonomy" id="2927786"/>
    <lineage>
        <taxon>Bacteria</taxon>
        <taxon>Pseudomonadati</taxon>
        <taxon>Pseudomonadota</taxon>
        <taxon>Alphaproteobacteria</taxon>
        <taxon>Hyphomicrobiales</taxon>
        <taxon>Rhizobiaceae</taxon>
        <taxon>Ferirhizobium</taxon>
    </lineage>
</organism>
<name>A0AAE3QJ02_9HYPH</name>
<gene>
    <name evidence="2" type="ORF">MRS75_20380</name>
</gene>
<feature type="transmembrane region" description="Helical" evidence="1">
    <location>
        <begin position="7"/>
        <end position="26"/>
    </location>
</feature>
<reference evidence="2" key="1">
    <citation type="submission" date="2022-03" db="EMBL/GenBank/DDBJ databases">
        <title>Fererhizobium litorale gen. nov., sp. nov., isolated from sandy sediments of the Sea of Japan seashore.</title>
        <authorList>
            <person name="Romanenko L."/>
            <person name="Kurilenko V."/>
            <person name="Otstavnykh N."/>
            <person name="Svetashev V."/>
            <person name="Tekutyeva L."/>
            <person name="Isaeva M."/>
            <person name="Mikhailov V."/>
        </authorList>
    </citation>
    <scope>NUCLEOTIDE SEQUENCE</scope>
    <source>
        <strain evidence="2">KMM 9576</strain>
    </source>
</reference>
<evidence type="ECO:0000313" key="2">
    <source>
        <dbReference type="EMBL" id="MDI7924425.1"/>
    </source>
</evidence>
<keyword evidence="1" id="KW-0472">Membrane</keyword>
<dbReference type="EMBL" id="JALDYZ010000014">
    <property type="protein sequence ID" value="MDI7924425.1"/>
    <property type="molecule type" value="Genomic_DNA"/>
</dbReference>
<dbReference type="RefSeq" id="WP_311787038.1">
    <property type="nucleotide sequence ID" value="NZ_JALDYY010000007.1"/>
</dbReference>
<keyword evidence="1" id="KW-1133">Transmembrane helix</keyword>
<feature type="transmembrane region" description="Helical" evidence="1">
    <location>
        <begin position="32"/>
        <end position="48"/>
    </location>
</feature>
<evidence type="ECO:0000256" key="1">
    <source>
        <dbReference type="SAM" id="Phobius"/>
    </source>
</evidence>
<keyword evidence="3" id="KW-1185">Reference proteome</keyword>
<keyword evidence="1" id="KW-0812">Transmembrane</keyword>
<protein>
    <submittedName>
        <fullName evidence="2">Uncharacterized protein</fullName>
    </submittedName>
</protein>
<proteinExistence type="predicted"/>
<comment type="caution">
    <text evidence="2">The sequence shown here is derived from an EMBL/GenBank/DDBJ whole genome shotgun (WGS) entry which is preliminary data.</text>
</comment>
<dbReference type="AlphaFoldDB" id="A0AAE3QJ02"/>
<accession>A0AAE3QJ02</accession>
<sequence length="52" mass="5975">MRNMTLAAFAFAVLVAFLGILLWKVFRIDLTIIVALAAGMAFYDFFLYRRGR</sequence>